<keyword evidence="17" id="KW-1185">Reference proteome</keyword>
<reference evidence="16 17" key="1">
    <citation type="submission" date="2021-04" db="EMBL/GenBank/DDBJ databases">
        <authorList>
            <person name="Bliznina A."/>
        </authorList>
    </citation>
    <scope>NUCLEOTIDE SEQUENCE [LARGE SCALE GENOMIC DNA]</scope>
</reference>
<sequence>MILKLIQFSLIKIILADQLANLYNTINNPQLYDKKLRPHDKIKAAEVNVSFYIQSFDSLQESTMDYRLTMFLRMFWVDPRLTFFIPKEDCLTKANCSSDVKMEQLTVHSDVLKAIWKPDLFFSNEKEGSPHKIITENALIRIREDGLVYVSIRLTVVAACRMYLNHFPMDVQVCNLRAESFGYNTNDVQFHWTDTQTPPLDLQDDLQMPQFKLVGHQTAVCDKVYTSGTYTCIEAKFILKREIGYYLIQIYVPSFLLVILSWVSFWISIEATPARISLGITTVLTISSMRNGAAMSLPKVSYIKAIDIWLSFCMVLVFAAVLEYAIANYLYRQSDGILARNSRRLKKGHCNLVSKYLKNCRTLRKRKATKKEYTNGSAPKINGSMNGSVYCANYSAHYDSPSYFNTKLNGNANIHSQDHSHFDLHHQVPKNSTASRAEDEDDELADALYYRHLSKKIEKESRVLFPFIFTAFCLCYWIYYMVWSNELQTWLDDENTIKYKVSEDRN</sequence>
<organism evidence="16 17">
    <name type="scientific">Oikopleura dioica</name>
    <name type="common">Tunicate</name>
    <dbReference type="NCBI Taxonomy" id="34765"/>
    <lineage>
        <taxon>Eukaryota</taxon>
        <taxon>Metazoa</taxon>
        <taxon>Chordata</taxon>
        <taxon>Tunicata</taxon>
        <taxon>Appendicularia</taxon>
        <taxon>Copelata</taxon>
        <taxon>Oikopleuridae</taxon>
        <taxon>Oikopleura</taxon>
    </lineage>
</organism>
<dbReference type="CDD" id="cd19049">
    <property type="entry name" value="LGIC_TM_anion"/>
    <property type="match status" value="1"/>
</dbReference>
<dbReference type="InterPro" id="IPR038050">
    <property type="entry name" value="Neuro_actylchol_rec"/>
</dbReference>
<keyword evidence="12 13" id="KW-0407">Ion channel</keyword>
<evidence type="ECO:0000256" key="10">
    <source>
        <dbReference type="ARBA" id="ARBA00023173"/>
    </source>
</evidence>
<evidence type="ECO:0000256" key="4">
    <source>
        <dbReference type="ARBA" id="ARBA00022475"/>
    </source>
</evidence>
<accession>A0ABN7SYM4</accession>
<evidence type="ECO:0000256" key="13">
    <source>
        <dbReference type="RuleBase" id="RU000687"/>
    </source>
</evidence>
<dbReference type="Pfam" id="PF02932">
    <property type="entry name" value="Neur_chan_memb"/>
    <property type="match status" value="1"/>
</dbReference>
<evidence type="ECO:0000256" key="11">
    <source>
        <dbReference type="ARBA" id="ARBA00023214"/>
    </source>
</evidence>
<evidence type="ECO:0000256" key="8">
    <source>
        <dbReference type="ARBA" id="ARBA00023065"/>
    </source>
</evidence>
<evidence type="ECO:0000256" key="3">
    <source>
        <dbReference type="ARBA" id="ARBA00022448"/>
    </source>
</evidence>
<dbReference type="InterPro" id="IPR036734">
    <property type="entry name" value="Neur_chan_lig-bd_sf"/>
</dbReference>
<dbReference type="Gene3D" id="1.20.58.390">
    <property type="entry name" value="Neurotransmitter-gated ion-channel transmembrane domain"/>
    <property type="match status" value="1"/>
</dbReference>
<evidence type="ECO:0000256" key="9">
    <source>
        <dbReference type="ARBA" id="ARBA00023136"/>
    </source>
</evidence>
<keyword evidence="5 13" id="KW-0812">Transmembrane</keyword>
<name>A0ABN7SYM4_OIKDI</name>
<keyword evidence="6 13" id="KW-0732">Signal</keyword>
<keyword evidence="10" id="KW-0869">Chloride channel</keyword>
<dbReference type="Proteomes" id="UP001158576">
    <property type="component" value="Chromosome 1"/>
</dbReference>
<protein>
    <submittedName>
        <fullName evidence="16">Oidioi.mRNA.OKI2018_I69.chr1.g3616.t1.cds</fullName>
    </submittedName>
</protein>
<dbReference type="PRINTS" id="PR00253">
    <property type="entry name" value="GABAARECEPTR"/>
</dbReference>
<dbReference type="Pfam" id="PF02931">
    <property type="entry name" value="Neur_chan_LBD"/>
    <property type="match status" value="1"/>
</dbReference>
<dbReference type="Gene3D" id="2.70.170.10">
    <property type="entry name" value="Neurotransmitter-gated ion-channel ligand-binding domain"/>
    <property type="match status" value="1"/>
</dbReference>
<comment type="similarity">
    <text evidence="13">Belongs to the ligand-gated ion channel (TC 1.A.9) family.</text>
</comment>
<feature type="signal peptide" evidence="13">
    <location>
        <begin position="1"/>
        <end position="16"/>
    </location>
</feature>
<evidence type="ECO:0000313" key="16">
    <source>
        <dbReference type="EMBL" id="CAG5108056.1"/>
    </source>
</evidence>
<dbReference type="PROSITE" id="PS00236">
    <property type="entry name" value="NEUROTR_ION_CHANNEL"/>
    <property type="match status" value="1"/>
</dbReference>
<keyword evidence="7 13" id="KW-1133">Transmembrane helix</keyword>
<proteinExistence type="inferred from homology"/>
<comment type="caution">
    <text evidence="13">Lacks conserved residue(s) required for the propagation of feature annotation.</text>
</comment>
<feature type="transmembrane region" description="Helical" evidence="13">
    <location>
        <begin position="245"/>
        <end position="269"/>
    </location>
</feature>
<evidence type="ECO:0000256" key="1">
    <source>
        <dbReference type="ARBA" id="ARBA00004141"/>
    </source>
</evidence>
<evidence type="ECO:0000313" key="17">
    <source>
        <dbReference type="Proteomes" id="UP001158576"/>
    </source>
</evidence>
<dbReference type="InterPro" id="IPR006028">
    <property type="entry name" value="GABAA/Glycine_rcpt"/>
</dbReference>
<keyword evidence="9 13" id="KW-0472">Membrane</keyword>
<evidence type="ECO:0000259" key="14">
    <source>
        <dbReference type="Pfam" id="PF02931"/>
    </source>
</evidence>
<dbReference type="NCBIfam" id="TIGR00860">
    <property type="entry name" value="LIC"/>
    <property type="match status" value="1"/>
</dbReference>
<dbReference type="PANTHER" id="PTHR18945">
    <property type="entry name" value="NEUROTRANSMITTER GATED ION CHANNEL"/>
    <property type="match status" value="1"/>
</dbReference>
<feature type="chain" id="PRO_5045006784" evidence="13">
    <location>
        <begin position="17"/>
        <end position="506"/>
    </location>
</feature>
<evidence type="ECO:0000259" key="15">
    <source>
        <dbReference type="Pfam" id="PF02932"/>
    </source>
</evidence>
<dbReference type="InterPro" id="IPR006201">
    <property type="entry name" value="Neur_channel"/>
</dbReference>
<gene>
    <name evidence="16" type="ORF">OKIOD_LOCUS12381</name>
</gene>
<dbReference type="InterPro" id="IPR006029">
    <property type="entry name" value="Neurotrans-gated_channel_TM"/>
</dbReference>
<keyword evidence="8 13" id="KW-0406">Ion transport</keyword>
<dbReference type="InterPro" id="IPR006202">
    <property type="entry name" value="Neur_chan_lig-bd"/>
</dbReference>
<evidence type="ECO:0000256" key="5">
    <source>
        <dbReference type="ARBA" id="ARBA00022692"/>
    </source>
</evidence>
<evidence type="ECO:0000256" key="2">
    <source>
        <dbReference type="ARBA" id="ARBA00004236"/>
    </source>
</evidence>
<dbReference type="SUPFAM" id="SSF90112">
    <property type="entry name" value="Neurotransmitter-gated ion-channel transmembrane pore"/>
    <property type="match status" value="1"/>
</dbReference>
<keyword evidence="11" id="KW-0868">Chloride</keyword>
<dbReference type="EMBL" id="OU015566">
    <property type="protein sequence ID" value="CAG5108056.1"/>
    <property type="molecule type" value="Genomic_DNA"/>
</dbReference>
<dbReference type="SUPFAM" id="SSF63712">
    <property type="entry name" value="Nicotinic receptor ligand binding domain-like"/>
    <property type="match status" value="1"/>
</dbReference>
<keyword evidence="4" id="KW-1003">Cell membrane</keyword>
<dbReference type="InterPro" id="IPR036719">
    <property type="entry name" value="Neuro-gated_channel_TM_sf"/>
</dbReference>
<evidence type="ECO:0000256" key="12">
    <source>
        <dbReference type="ARBA" id="ARBA00023303"/>
    </source>
</evidence>
<dbReference type="PRINTS" id="PR00252">
    <property type="entry name" value="NRIONCHANNEL"/>
</dbReference>
<evidence type="ECO:0000256" key="6">
    <source>
        <dbReference type="ARBA" id="ARBA00022729"/>
    </source>
</evidence>
<dbReference type="InterPro" id="IPR018000">
    <property type="entry name" value="Neurotransmitter_ion_chnl_CS"/>
</dbReference>
<feature type="transmembrane region" description="Helical" evidence="13">
    <location>
        <begin position="308"/>
        <end position="331"/>
    </location>
</feature>
<comment type="subcellular location">
    <subcellularLocation>
        <location evidence="2">Cell membrane</location>
    </subcellularLocation>
    <subcellularLocation>
        <location evidence="1">Membrane</location>
        <topology evidence="1">Multi-pass membrane protein</topology>
    </subcellularLocation>
</comment>
<feature type="transmembrane region" description="Helical" evidence="13">
    <location>
        <begin position="463"/>
        <end position="482"/>
    </location>
</feature>
<evidence type="ECO:0000256" key="7">
    <source>
        <dbReference type="ARBA" id="ARBA00022989"/>
    </source>
</evidence>
<keyword evidence="3 13" id="KW-0813">Transport</keyword>
<feature type="domain" description="Neurotransmitter-gated ion-channel transmembrane" evidence="15">
    <location>
        <begin position="250"/>
        <end position="477"/>
    </location>
</feature>
<feature type="domain" description="Neurotransmitter-gated ion-channel ligand-binding" evidence="14">
    <location>
        <begin position="22"/>
        <end position="242"/>
    </location>
</feature>